<reference evidence="1 2" key="1">
    <citation type="submission" date="2017-01" db="EMBL/GenBank/DDBJ databases">
        <authorList>
            <person name="Mah S.A."/>
            <person name="Swanson W.J."/>
            <person name="Moy G.W."/>
            <person name="Vacquier V.D."/>
        </authorList>
    </citation>
    <scope>NUCLEOTIDE SEQUENCE [LARGE SCALE GENOMIC DNA]</scope>
    <source>
        <strain evidence="1 2">GSMNP</strain>
    </source>
</reference>
<name>A0A1R1XBI2_9FUNG</name>
<dbReference type="InterPro" id="IPR021109">
    <property type="entry name" value="Peptidase_aspartic_dom_sf"/>
</dbReference>
<organism evidence="1 2">
    <name type="scientific">Smittium culicis</name>
    <dbReference type="NCBI Taxonomy" id="133412"/>
    <lineage>
        <taxon>Eukaryota</taxon>
        <taxon>Fungi</taxon>
        <taxon>Fungi incertae sedis</taxon>
        <taxon>Zoopagomycota</taxon>
        <taxon>Kickxellomycotina</taxon>
        <taxon>Harpellomycetes</taxon>
        <taxon>Harpellales</taxon>
        <taxon>Legeriomycetaceae</taxon>
        <taxon>Smittium</taxon>
    </lineage>
</organism>
<keyword evidence="2" id="KW-1185">Reference proteome</keyword>
<evidence type="ECO:0000313" key="1">
    <source>
        <dbReference type="EMBL" id="OMJ11976.1"/>
    </source>
</evidence>
<proteinExistence type="predicted"/>
<comment type="caution">
    <text evidence="1">The sequence shown here is derived from an EMBL/GenBank/DDBJ whole genome shotgun (WGS) entry which is preliminary data.</text>
</comment>
<dbReference type="Proteomes" id="UP000187283">
    <property type="component" value="Unassembled WGS sequence"/>
</dbReference>
<dbReference type="Gene3D" id="2.40.70.10">
    <property type="entry name" value="Acid Proteases"/>
    <property type="match status" value="1"/>
</dbReference>
<evidence type="ECO:0008006" key="3">
    <source>
        <dbReference type="Google" id="ProtNLM"/>
    </source>
</evidence>
<accession>A0A1R1XBI2</accession>
<protein>
    <recommendedName>
        <fullName evidence="3">Aspartic peptidase DDI1-type domain-containing protein</fullName>
    </recommendedName>
</protein>
<sequence>MVEALGINYIKKSDIVTAIGGDTLNIIGAAIIKLQFEEIELYVRFQVLESCALPIILGLDICQILNVVIDYENEIVKMKTDEYEVELQIFNKIGIISQDLLENENYLEVDEYNENDFEKNHIFYGLINADLSDAGDAPKTDKE</sequence>
<feature type="non-terminal residue" evidence="1">
    <location>
        <position position="143"/>
    </location>
</feature>
<dbReference type="AlphaFoldDB" id="A0A1R1XBI2"/>
<dbReference type="EMBL" id="LSSN01004192">
    <property type="protein sequence ID" value="OMJ11976.1"/>
    <property type="molecule type" value="Genomic_DNA"/>
</dbReference>
<dbReference type="OrthoDB" id="775972at2759"/>
<evidence type="ECO:0000313" key="2">
    <source>
        <dbReference type="Proteomes" id="UP000187283"/>
    </source>
</evidence>
<gene>
    <name evidence="1" type="ORF">AYI70_g9380</name>
</gene>